<sequence length="374" mass="40648">MLFSPDQKVHIDTQGALKESLQTVYNTVPSDRVRTLGLCDIQLNGFAGIDFNNPNLNPEEFHRSMQALLRTGVTNVLPTLITADQGDLYQNFEALERARAFSPIAQLMVKGYHLEGPFLNPAQGFAGCHPSQFMGRKPSWEKFASWQVAAGGRIKLLTVAPEMPGVLELIAKCVASGVRVSLGHTNASHEDIRKAVDAGASLSTHLGNGVAQLLSKVDNPILSQLAEESLSASFIADGFHQKPHVLSVYIKAKGSDRTILVSDGTAASGTVPGTYYLGATKIQSKPEGVVHLFGTQNLAGSAATLLECLQNVISWYNISLEQGIRWASIQPRQLLGWPTTQHMGDPAELLNWEYTNDRWSLASVQLGTQILKIH</sequence>
<organism evidence="8 9">
    <name type="scientific">SAR324 cluster bacterium</name>
    <dbReference type="NCBI Taxonomy" id="2024889"/>
    <lineage>
        <taxon>Bacteria</taxon>
        <taxon>Deltaproteobacteria</taxon>
        <taxon>SAR324 cluster</taxon>
    </lineage>
</organism>
<feature type="active site" description="Proton donor/acceptor" evidence="5">
    <location>
        <position position="263"/>
    </location>
</feature>
<dbReference type="GO" id="GO:0008448">
    <property type="term" value="F:N-acetylglucosamine-6-phosphate deacetylase activity"/>
    <property type="evidence" value="ECO:0007669"/>
    <property type="project" value="InterPro"/>
</dbReference>
<dbReference type="InterPro" id="IPR006680">
    <property type="entry name" value="Amidohydro-rel"/>
</dbReference>
<evidence type="ECO:0000313" key="9">
    <source>
        <dbReference type="Proteomes" id="UP000226525"/>
    </source>
</evidence>
<keyword evidence="3 4" id="KW-0378">Hydrolase</keyword>
<keyword evidence="4" id="KW-0119">Carbohydrate metabolism</keyword>
<dbReference type="InterPro" id="IPR032466">
    <property type="entry name" value="Metal_Hydrolase"/>
</dbReference>
<evidence type="ECO:0000313" key="8">
    <source>
        <dbReference type="EMBL" id="MAH64175.1"/>
    </source>
</evidence>
<dbReference type="Pfam" id="PF01979">
    <property type="entry name" value="Amidohydro_1"/>
    <property type="match status" value="1"/>
</dbReference>
<feature type="binding site" evidence="6">
    <location>
        <position position="205"/>
    </location>
    <ligand>
        <name>Zn(2+)</name>
        <dbReference type="ChEBI" id="CHEBI:29105"/>
    </ligand>
</feature>
<keyword evidence="2 6" id="KW-0479">Metal-binding</keyword>
<dbReference type="EMBL" id="NZEX01000141">
    <property type="protein sequence ID" value="MAH64175.1"/>
    <property type="molecule type" value="Genomic_DNA"/>
</dbReference>
<dbReference type="InterPro" id="IPR003764">
    <property type="entry name" value="GlcNAc_6-P_deAcase"/>
</dbReference>
<gene>
    <name evidence="8" type="ORF">CMN54_12180</name>
</gene>
<evidence type="ECO:0000256" key="3">
    <source>
        <dbReference type="ARBA" id="ARBA00022801"/>
    </source>
</evidence>
<dbReference type="AlphaFoldDB" id="A0A2D6YM57"/>
<reference evidence="9" key="1">
    <citation type="submission" date="2017-09" db="EMBL/GenBank/DDBJ databases">
        <title>The Reconstruction of 2,631 Draft Metagenome-Assembled Genomes from the Global Oceans.</title>
        <authorList>
            <person name="Tully B.J."/>
            <person name="Graham E.D."/>
            <person name="Heidelberg J.F."/>
        </authorList>
    </citation>
    <scope>NUCLEOTIDE SEQUENCE [LARGE SCALE GENOMIC DNA]</scope>
</reference>
<feature type="binding site" evidence="6">
    <location>
        <position position="115"/>
    </location>
    <ligand>
        <name>Zn(2+)</name>
        <dbReference type="ChEBI" id="CHEBI:29105"/>
    </ligand>
</feature>
<evidence type="ECO:0000256" key="2">
    <source>
        <dbReference type="ARBA" id="ARBA00022723"/>
    </source>
</evidence>
<evidence type="ECO:0000256" key="5">
    <source>
        <dbReference type="PIRSR" id="PIRSR038994-1"/>
    </source>
</evidence>
<comment type="caution">
    <text evidence="8">The sequence shown here is derived from an EMBL/GenBank/DDBJ whole genome shotgun (WGS) entry which is preliminary data.</text>
</comment>
<comment type="cofactor">
    <cofactor evidence="6">
        <name>a divalent metal cation</name>
        <dbReference type="ChEBI" id="CHEBI:60240"/>
    </cofactor>
    <text evidence="6">Binds 1 divalent metal cation per subunit.</text>
</comment>
<protein>
    <submittedName>
        <fullName evidence="8">N-acetylglucosamine-6-phosphate deacetylase</fullName>
    </submittedName>
</protein>
<dbReference type="PANTHER" id="PTHR11113:SF14">
    <property type="entry name" value="N-ACETYLGLUCOSAMINE-6-PHOSPHATE DEACETYLASE"/>
    <property type="match status" value="1"/>
</dbReference>
<feature type="binding site" evidence="6">
    <location>
        <position position="184"/>
    </location>
    <ligand>
        <name>Zn(2+)</name>
        <dbReference type="ChEBI" id="CHEBI:29105"/>
    </ligand>
</feature>
<comment type="similarity">
    <text evidence="1 4">Belongs to the metallo-dependent hydrolases superfamily. NagA family.</text>
</comment>
<feature type="domain" description="Amidohydrolase-related" evidence="7">
    <location>
        <begin position="53"/>
        <end position="337"/>
    </location>
</feature>
<proteinExistence type="inferred from homology"/>
<dbReference type="PANTHER" id="PTHR11113">
    <property type="entry name" value="N-ACETYLGLUCOSAMINE-6-PHOSPHATE DEACETYLASE"/>
    <property type="match status" value="1"/>
</dbReference>
<dbReference type="GO" id="GO:0006046">
    <property type="term" value="P:N-acetylglucosamine catabolic process"/>
    <property type="evidence" value="ECO:0007669"/>
    <property type="project" value="TreeGrafter"/>
</dbReference>
<evidence type="ECO:0000259" key="7">
    <source>
        <dbReference type="Pfam" id="PF01979"/>
    </source>
</evidence>
<evidence type="ECO:0000256" key="1">
    <source>
        <dbReference type="ARBA" id="ARBA00010716"/>
    </source>
</evidence>
<dbReference type="PIRSF" id="PIRSF038994">
    <property type="entry name" value="NagA"/>
    <property type="match status" value="1"/>
</dbReference>
<accession>A0A2D6YM57</accession>
<dbReference type="Proteomes" id="UP000226525">
    <property type="component" value="Unassembled WGS sequence"/>
</dbReference>
<dbReference type="Gene3D" id="3.20.20.140">
    <property type="entry name" value="Metal-dependent hydrolases"/>
    <property type="match status" value="1"/>
</dbReference>
<dbReference type="SUPFAM" id="SSF51556">
    <property type="entry name" value="Metallo-dependent hydrolases"/>
    <property type="match status" value="1"/>
</dbReference>
<evidence type="ECO:0000256" key="6">
    <source>
        <dbReference type="PIRSR" id="PIRSR038994-3"/>
    </source>
</evidence>
<dbReference type="GO" id="GO:0046872">
    <property type="term" value="F:metal ion binding"/>
    <property type="evidence" value="ECO:0007669"/>
    <property type="project" value="UniProtKB-KW"/>
</dbReference>
<evidence type="ECO:0000256" key="4">
    <source>
        <dbReference type="PIRNR" id="PIRNR038994"/>
    </source>
</evidence>
<name>A0A2D6YM57_9DELT</name>